<sequence>MKRALIVLLASLLALPALAERKHSVGEYDIHYSAFNSGFLQPEVAAAAGLVRSKKQGVVNVSVLKQGKPVPALVSGKVKNLLGQDYPLQFKQLKEGDAAIYYLAQFPFDSQETLRFSLSVQPMGGEPVNFDFNQEFFPDE</sequence>
<dbReference type="InterPro" id="IPR025218">
    <property type="entry name" value="DUF4426"/>
</dbReference>
<evidence type="ECO:0000313" key="3">
    <source>
        <dbReference type="EMBL" id="AJE17046.1"/>
    </source>
</evidence>
<dbReference type="KEGG" id="pbm:CL52_19085"/>
<feature type="signal peptide" evidence="1">
    <location>
        <begin position="1"/>
        <end position="19"/>
    </location>
</feature>
<evidence type="ECO:0000313" key="5">
    <source>
        <dbReference type="Proteomes" id="UP000031271"/>
    </source>
</evidence>
<accession>A0A8D3Y470</accession>
<reference evidence="4 6" key="2">
    <citation type="submission" date="2016-10" db="EMBL/GenBank/DDBJ databases">
        <authorList>
            <person name="Varghese N."/>
            <person name="Submissions S."/>
        </authorList>
    </citation>
    <scope>NUCLEOTIDE SEQUENCE [LARGE SCALE GENOMIC DNA]</scope>
    <source>
        <strain evidence="4 6">DSM 6083</strain>
    </source>
</reference>
<dbReference type="Pfam" id="PF14467">
    <property type="entry name" value="DUF4426"/>
    <property type="match status" value="1"/>
</dbReference>
<dbReference type="EMBL" id="CP007511">
    <property type="protein sequence ID" value="AJE17046.1"/>
    <property type="molecule type" value="Genomic_DNA"/>
</dbReference>
<keyword evidence="1" id="KW-0732">Signal</keyword>
<dbReference type="EMBL" id="FNHO01000006">
    <property type="protein sequence ID" value="SDM58774.1"/>
    <property type="molecule type" value="Genomic_DNA"/>
</dbReference>
<dbReference type="Proteomes" id="UP000182276">
    <property type="component" value="Unassembled WGS sequence"/>
</dbReference>
<evidence type="ECO:0000313" key="4">
    <source>
        <dbReference type="EMBL" id="SDM58774.1"/>
    </source>
</evidence>
<dbReference type="AlphaFoldDB" id="A0A8D3Y470"/>
<dbReference type="Proteomes" id="UP000031271">
    <property type="component" value="Chromosome"/>
</dbReference>
<feature type="domain" description="DUF4426" evidence="2">
    <location>
        <begin position="23"/>
        <end position="139"/>
    </location>
</feature>
<evidence type="ECO:0000256" key="1">
    <source>
        <dbReference type="SAM" id="SignalP"/>
    </source>
</evidence>
<dbReference type="Gene3D" id="2.60.40.3340">
    <property type="entry name" value="Domain of unknown function DUF4426"/>
    <property type="match status" value="1"/>
</dbReference>
<evidence type="ECO:0000313" key="6">
    <source>
        <dbReference type="Proteomes" id="UP000182276"/>
    </source>
</evidence>
<feature type="chain" id="PRO_5034976036" evidence="1">
    <location>
        <begin position="20"/>
        <end position="140"/>
    </location>
</feature>
<dbReference type="GeneID" id="77261988"/>
<proteinExistence type="predicted"/>
<protein>
    <submittedName>
        <fullName evidence="3">Homoserine acetyltransferase</fullName>
    </submittedName>
</protein>
<reference evidence="3 5" key="3">
    <citation type="journal article" name="Genome Announc.">
        <title>Complete Genome Sequence of Pseudomonas balearica DSM 6083T.</title>
        <authorList>
            <person name="Bennasar-Figueras A."/>
            <person name="Salva-Serra F."/>
            <person name="Jaen-Luchoro D."/>
            <person name="Segui C."/>
            <person name="Aliaga F."/>
            <person name="Busquets A."/>
            <person name="Gomila M."/>
            <person name="Moore E.R."/>
            <person name="Lalucat J."/>
        </authorList>
    </citation>
    <scope>NUCLEOTIDE SEQUENCE [LARGE SCALE GENOMIC DNA]</scope>
    <source>
        <strain evidence="5">DSM 6083</strain>
        <strain evidence="3">DSM6083</strain>
    </source>
</reference>
<dbReference type="GO" id="GO:0016740">
    <property type="term" value="F:transferase activity"/>
    <property type="evidence" value="ECO:0007669"/>
    <property type="project" value="UniProtKB-KW"/>
</dbReference>
<name>A0A8D3Y470_9GAMM</name>
<keyword evidence="3" id="KW-0808">Transferase</keyword>
<reference evidence="5" key="1">
    <citation type="submission" date="2014-03" db="EMBL/GenBank/DDBJ databases">
        <title>Complete genome of Pseudomonas balearica DSM 6083T, a sewage water isolate from an enrichment with 2-methylnaphthalene.</title>
        <authorList>
            <person name="Salva-Serra F."/>
            <person name="Jaen-Luchoro D."/>
            <person name="Busquets A."/>
            <person name="Pena A."/>
            <person name="Gomila M."/>
            <person name="Bosch R."/>
            <person name="Nogales B."/>
            <person name="Garcia-Valdes E."/>
            <person name="Lalucat J."/>
            <person name="Bennasar A."/>
        </authorList>
    </citation>
    <scope>NUCLEOTIDE SEQUENCE [LARGE SCALE GENOMIC DNA]</scope>
    <source>
        <strain evidence="5">DSM 6083</strain>
    </source>
</reference>
<organism evidence="3 5">
    <name type="scientific">Stutzerimonas balearica DSM 6083</name>
    <dbReference type="NCBI Taxonomy" id="1123016"/>
    <lineage>
        <taxon>Bacteria</taxon>
        <taxon>Pseudomonadati</taxon>
        <taxon>Pseudomonadota</taxon>
        <taxon>Gammaproteobacteria</taxon>
        <taxon>Pseudomonadales</taxon>
        <taxon>Pseudomonadaceae</taxon>
        <taxon>Stutzerimonas</taxon>
    </lineage>
</organism>
<evidence type="ECO:0000259" key="2">
    <source>
        <dbReference type="Pfam" id="PF14467"/>
    </source>
</evidence>
<gene>
    <name evidence="3" type="ORF">CL52_19085</name>
    <name evidence="4" type="ORF">SAMN05660875_106102</name>
</gene>
<keyword evidence="6" id="KW-1185">Reference proteome</keyword>
<dbReference type="RefSeq" id="WP_041108412.1">
    <property type="nucleotide sequence ID" value="NZ_CP007511.1"/>
</dbReference>